<evidence type="ECO:0000259" key="1">
    <source>
        <dbReference type="PROSITE" id="PS51186"/>
    </source>
</evidence>
<name>A0A127Q8L3_9BURK</name>
<dbReference type="PANTHER" id="PTHR43792:SF1">
    <property type="entry name" value="N-ACETYLTRANSFERASE DOMAIN-CONTAINING PROTEIN"/>
    <property type="match status" value="1"/>
</dbReference>
<sequence length="182" mass="20139">MPPNSPTIIYSARLALRRPSSQDIAALFSIYGDPATNTFNPAGPYQNVAEAEATMERWLRQWQQHGFGQWAVSLKEDEERIIGFGGLTHALFGQQEKVNLGYRFATAAWGQGLATELSATALEFGFGTLELEEIWALVRETHQASRRVLEKVGLIQIDKVAEPLGGAGSVIYALRRDDYRAA</sequence>
<evidence type="ECO:0000313" key="3">
    <source>
        <dbReference type="Proteomes" id="UP000074561"/>
    </source>
</evidence>
<gene>
    <name evidence="2" type="ORF">CPter91_4091</name>
</gene>
<dbReference type="EMBL" id="CP013234">
    <property type="protein sequence ID" value="AMP06409.1"/>
    <property type="molecule type" value="Genomic_DNA"/>
</dbReference>
<dbReference type="PROSITE" id="PS51186">
    <property type="entry name" value="GNAT"/>
    <property type="match status" value="1"/>
</dbReference>
<dbReference type="SUPFAM" id="SSF55729">
    <property type="entry name" value="Acyl-CoA N-acyltransferases (Nat)"/>
    <property type="match status" value="1"/>
</dbReference>
<dbReference type="AlphaFoldDB" id="A0A127Q8L3"/>
<dbReference type="InterPro" id="IPR000182">
    <property type="entry name" value="GNAT_dom"/>
</dbReference>
<dbReference type="PANTHER" id="PTHR43792">
    <property type="entry name" value="GNAT FAMILY, PUTATIVE (AFU_ORTHOLOGUE AFUA_3G00765)-RELATED-RELATED"/>
    <property type="match status" value="1"/>
</dbReference>
<dbReference type="OrthoDB" id="9801656at2"/>
<keyword evidence="2" id="KW-0808">Transferase</keyword>
<dbReference type="GO" id="GO:0016747">
    <property type="term" value="F:acyltransferase activity, transferring groups other than amino-acyl groups"/>
    <property type="evidence" value="ECO:0007669"/>
    <property type="project" value="InterPro"/>
</dbReference>
<dbReference type="Proteomes" id="UP000074561">
    <property type="component" value="Chromosome"/>
</dbReference>
<evidence type="ECO:0000313" key="2">
    <source>
        <dbReference type="EMBL" id="AMP06409.1"/>
    </source>
</evidence>
<dbReference type="InterPro" id="IPR051531">
    <property type="entry name" value="N-acetyltransferase"/>
</dbReference>
<reference evidence="2 3" key="1">
    <citation type="submission" date="2015-11" db="EMBL/GenBank/DDBJ databases">
        <title>Exploring the genomic traits of fungus-feeding bacterial genus Collimonas.</title>
        <authorList>
            <person name="Song C."/>
            <person name="Schmidt R."/>
            <person name="de Jager V."/>
            <person name="Krzyzanowska D."/>
            <person name="Jongedijk E."/>
            <person name="Cankar K."/>
            <person name="Beekwilder J."/>
            <person name="van Veen A."/>
            <person name="de Boer W."/>
            <person name="van Veen J.A."/>
            <person name="Garbeva P."/>
        </authorList>
    </citation>
    <scope>NUCLEOTIDE SEQUENCE [LARGE SCALE GENOMIC DNA]</scope>
    <source>
        <strain evidence="2 3">Ter91</strain>
    </source>
</reference>
<feature type="domain" description="N-acetyltransferase" evidence="1">
    <location>
        <begin position="14"/>
        <end position="177"/>
    </location>
</feature>
<dbReference type="PATRIC" id="fig|279113.9.peg.4060"/>
<proteinExistence type="predicted"/>
<dbReference type="STRING" id="279113.CPter91_4091"/>
<dbReference type="RefSeq" id="WP_061942853.1">
    <property type="nucleotide sequence ID" value="NZ_CP013234.1"/>
</dbReference>
<organism evidence="2 3">
    <name type="scientific">Collimonas pratensis</name>
    <dbReference type="NCBI Taxonomy" id="279113"/>
    <lineage>
        <taxon>Bacteria</taxon>
        <taxon>Pseudomonadati</taxon>
        <taxon>Pseudomonadota</taxon>
        <taxon>Betaproteobacteria</taxon>
        <taxon>Burkholderiales</taxon>
        <taxon>Oxalobacteraceae</taxon>
        <taxon>Collimonas</taxon>
    </lineage>
</organism>
<accession>A0A127Q8L3</accession>
<dbReference type="Pfam" id="PF13302">
    <property type="entry name" value="Acetyltransf_3"/>
    <property type="match status" value="1"/>
</dbReference>
<dbReference type="InterPro" id="IPR016181">
    <property type="entry name" value="Acyl_CoA_acyltransferase"/>
</dbReference>
<dbReference type="Gene3D" id="3.40.630.30">
    <property type="match status" value="1"/>
</dbReference>
<dbReference type="KEGG" id="cpra:CPter91_4091"/>
<protein>
    <submittedName>
        <fullName evidence="2">Acetyltransferase family protein</fullName>
    </submittedName>
</protein>